<evidence type="ECO:0000313" key="2">
    <source>
        <dbReference type="EMBL" id="KAK7273288.1"/>
    </source>
</evidence>
<reference evidence="2 3" key="1">
    <citation type="submission" date="2024-01" db="EMBL/GenBank/DDBJ databases">
        <title>The genomes of 5 underutilized Papilionoideae crops provide insights into root nodulation and disease resistanc.</title>
        <authorList>
            <person name="Yuan L."/>
        </authorList>
    </citation>
    <scope>NUCLEOTIDE SEQUENCE [LARGE SCALE GENOMIC DNA]</scope>
    <source>
        <strain evidence="2">ZHUSHIDOU_FW_LH</strain>
        <tissue evidence="2">Leaf</tissue>
    </source>
</reference>
<feature type="region of interest" description="Disordered" evidence="1">
    <location>
        <begin position="78"/>
        <end position="107"/>
    </location>
</feature>
<organism evidence="2 3">
    <name type="scientific">Crotalaria pallida</name>
    <name type="common">Smooth rattlebox</name>
    <name type="synonym">Crotalaria striata</name>
    <dbReference type="NCBI Taxonomy" id="3830"/>
    <lineage>
        <taxon>Eukaryota</taxon>
        <taxon>Viridiplantae</taxon>
        <taxon>Streptophyta</taxon>
        <taxon>Embryophyta</taxon>
        <taxon>Tracheophyta</taxon>
        <taxon>Spermatophyta</taxon>
        <taxon>Magnoliopsida</taxon>
        <taxon>eudicotyledons</taxon>
        <taxon>Gunneridae</taxon>
        <taxon>Pentapetalae</taxon>
        <taxon>rosids</taxon>
        <taxon>fabids</taxon>
        <taxon>Fabales</taxon>
        <taxon>Fabaceae</taxon>
        <taxon>Papilionoideae</taxon>
        <taxon>50 kb inversion clade</taxon>
        <taxon>genistoids sensu lato</taxon>
        <taxon>core genistoids</taxon>
        <taxon>Crotalarieae</taxon>
        <taxon>Crotalaria</taxon>
    </lineage>
</organism>
<feature type="region of interest" description="Disordered" evidence="1">
    <location>
        <begin position="1"/>
        <end position="28"/>
    </location>
</feature>
<dbReference type="Proteomes" id="UP001372338">
    <property type="component" value="Unassembled WGS sequence"/>
</dbReference>
<evidence type="ECO:0000256" key="1">
    <source>
        <dbReference type="SAM" id="MobiDB-lite"/>
    </source>
</evidence>
<name>A0AAN9FJW6_CROPI</name>
<protein>
    <submittedName>
        <fullName evidence="2">Uncharacterized protein</fullName>
    </submittedName>
</protein>
<accession>A0AAN9FJW6</accession>
<keyword evidence="3" id="KW-1185">Reference proteome</keyword>
<evidence type="ECO:0000313" key="3">
    <source>
        <dbReference type="Proteomes" id="UP001372338"/>
    </source>
</evidence>
<comment type="caution">
    <text evidence="2">The sequence shown here is derived from an EMBL/GenBank/DDBJ whole genome shotgun (WGS) entry which is preliminary data.</text>
</comment>
<gene>
    <name evidence="2" type="ORF">RIF29_14337</name>
</gene>
<dbReference type="EMBL" id="JAYWIO010000003">
    <property type="protein sequence ID" value="KAK7273288.1"/>
    <property type="molecule type" value="Genomic_DNA"/>
</dbReference>
<proteinExistence type="predicted"/>
<dbReference type="AlphaFoldDB" id="A0AAN9FJW6"/>
<sequence length="107" mass="12212">MARKKGRPPKSPSSHHSPTTNTIPKNLELEKLDEEDFEDIDDLSPKKAASILQKLDELRAKIKGKAVIEEEVEDSINKEEMTHKTPTKQADLIINEEQHRRASVWDS</sequence>